<dbReference type="PROSITE" id="PS50088">
    <property type="entry name" value="ANK_REPEAT"/>
    <property type="match status" value="4"/>
</dbReference>
<feature type="compositionally biased region" description="Low complexity" evidence="4">
    <location>
        <begin position="104"/>
        <end position="119"/>
    </location>
</feature>
<dbReference type="GO" id="GO:0051059">
    <property type="term" value="F:NF-kappaB binding"/>
    <property type="evidence" value="ECO:0007669"/>
    <property type="project" value="TreeGrafter"/>
</dbReference>
<dbReference type="GO" id="GO:0071356">
    <property type="term" value="P:cellular response to tumor necrosis factor"/>
    <property type="evidence" value="ECO:0007669"/>
    <property type="project" value="TreeGrafter"/>
</dbReference>
<dbReference type="Pfam" id="PF12796">
    <property type="entry name" value="Ank_2"/>
    <property type="match status" value="2"/>
</dbReference>
<feature type="repeat" description="ANK" evidence="3">
    <location>
        <begin position="272"/>
        <end position="304"/>
    </location>
</feature>
<evidence type="ECO:0000256" key="4">
    <source>
        <dbReference type="SAM" id="MobiDB-lite"/>
    </source>
</evidence>
<sequence length="511" mass="55427">MPSLITMSVDHQSVAAAPLDLSTTARGRRSAGDLAFCAGDARATGGSPAPPASTGTDSSAVRRSPDAESTPLGKRTADSSPIKTPSKLPFRKRTFPVEPEVQKPAAPISVASSSCSSPAEEQKVRKNAASRLERAADESRFAVAPVTHRRTEQAAHSPEGYSCCILPIINYGHYPVCLTAFPEPHPPRVHQTDDLLAGISLATRQDEDGDTYVDVPEFVVAVQLISEHSLLLFKSSGLALHIAVVQGELTIVHKLIHLLALARRGLDIYNNLRQTPLHLAVITKQANMVDVLLRAEADPAVLDRHGQTALHLCCEYQLLKCLSVLLSFSSSSPCLEIRNFEGLSPLHLAVLQGHKNLTKMLLDAGADINAMDIKSGQSPLMHAVESNNADMVHFLIESGCDVNSQSYSGNTALHIACGRGQVDTVRLLLKSGADSSLKNYHNDTPVMVAKNKKMCYEEEDPSRSKFKSSLVYRAHRIRVAIRKMDPLLQTTVVDLHLQQRHTASFLVLPIP</sequence>
<accession>A0A315VCY6</accession>
<evidence type="ECO:0000256" key="1">
    <source>
        <dbReference type="ARBA" id="ARBA00022737"/>
    </source>
</evidence>
<evidence type="ECO:0000256" key="2">
    <source>
        <dbReference type="ARBA" id="ARBA00023043"/>
    </source>
</evidence>
<dbReference type="STRING" id="33528.ENSGAFP00000015170"/>
<dbReference type="Gene3D" id="1.25.40.20">
    <property type="entry name" value="Ankyrin repeat-containing domain"/>
    <property type="match status" value="1"/>
</dbReference>
<evidence type="ECO:0000313" key="5">
    <source>
        <dbReference type="EMBL" id="PWA20680.1"/>
    </source>
</evidence>
<dbReference type="EMBL" id="NHOQ01001935">
    <property type="protein sequence ID" value="PWA20680.1"/>
    <property type="molecule type" value="Genomic_DNA"/>
</dbReference>
<feature type="repeat" description="ANK" evidence="3">
    <location>
        <begin position="375"/>
        <end position="407"/>
    </location>
</feature>
<feature type="repeat" description="ANK" evidence="3">
    <location>
        <begin position="341"/>
        <end position="373"/>
    </location>
</feature>
<dbReference type="PROSITE" id="PS50297">
    <property type="entry name" value="ANK_REP_REGION"/>
    <property type="match status" value="4"/>
</dbReference>
<dbReference type="SUPFAM" id="SSF48403">
    <property type="entry name" value="Ankyrin repeat"/>
    <property type="match status" value="1"/>
</dbReference>
<keyword evidence="6" id="KW-1185">Reference proteome</keyword>
<feature type="repeat" description="ANK" evidence="3">
    <location>
        <begin position="408"/>
        <end position="440"/>
    </location>
</feature>
<dbReference type="SMART" id="SM00248">
    <property type="entry name" value="ANK"/>
    <property type="match status" value="5"/>
</dbReference>
<name>A0A315VCY6_GAMAF</name>
<keyword evidence="1" id="KW-0677">Repeat</keyword>
<proteinExistence type="predicted"/>
<keyword evidence="2 3" id="KW-0040">ANK repeat</keyword>
<dbReference type="PANTHER" id="PTHR46680:SF2">
    <property type="entry name" value="NF-KAPPA-B INHIBITOR ZETA"/>
    <property type="match status" value="1"/>
</dbReference>
<dbReference type="InterPro" id="IPR002110">
    <property type="entry name" value="Ankyrin_rpt"/>
</dbReference>
<organism evidence="5 6">
    <name type="scientific">Gambusia affinis</name>
    <name type="common">Western mosquitofish</name>
    <name type="synonym">Heterandria affinis</name>
    <dbReference type="NCBI Taxonomy" id="33528"/>
    <lineage>
        <taxon>Eukaryota</taxon>
        <taxon>Metazoa</taxon>
        <taxon>Chordata</taxon>
        <taxon>Craniata</taxon>
        <taxon>Vertebrata</taxon>
        <taxon>Euteleostomi</taxon>
        <taxon>Actinopterygii</taxon>
        <taxon>Neopterygii</taxon>
        <taxon>Teleostei</taxon>
        <taxon>Neoteleostei</taxon>
        <taxon>Acanthomorphata</taxon>
        <taxon>Ovalentaria</taxon>
        <taxon>Atherinomorphae</taxon>
        <taxon>Cyprinodontiformes</taxon>
        <taxon>Poeciliidae</taxon>
        <taxon>Poeciliinae</taxon>
        <taxon>Gambusia</taxon>
    </lineage>
</organism>
<dbReference type="PANTHER" id="PTHR46680">
    <property type="entry name" value="NF-KAPPA-B INHIBITOR ALPHA"/>
    <property type="match status" value="1"/>
</dbReference>
<dbReference type="AlphaFoldDB" id="A0A315VCY6"/>
<evidence type="ECO:0000313" key="6">
    <source>
        <dbReference type="Proteomes" id="UP000250572"/>
    </source>
</evidence>
<dbReference type="InterPro" id="IPR051070">
    <property type="entry name" value="NF-kappa-B_inhibitor"/>
</dbReference>
<feature type="region of interest" description="Disordered" evidence="4">
    <location>
        <begin position="39"/>
        <end position="137"/>
    </location>
</feature>
<comment type="caution">
    <text evidence="5">The sequence shown here is derived from an EMBL/GenBank/DDBJ whole genome shotgun (WGS) entry which is preliminary data.</text>
</comment>
<gene>
    <name evidence="5" type="ORF">CCH79_00011578</name>
</gene>
<reference evidence="5 6" key="1">
    <citation type="journal article" date="2018" name="G3 (Bethesda)">
        <title>A High-Quality Reference Genome for the Invasive Mosquitofish Gambusia affinis Using a Chicago Library.</title>
        <authorList>
            <person name="Hoffberg S.L."/>
            <person name="Troendle N.J."/>
            <person name="Glenn T.C."/>
            <person name="Mahmud O."/>
            <person name="Louha S."/>
            <person name="Chalopin D."/>
            <person name="Bennetzen J.L."/>
            <person name="Mauricio R."/>
        </authorList>
    </citation>
    <scope>NUCLEOTIDE SEQUENCE [LARGE SCALE GENOMIC DNA]</scope>
    <source>
        <strain evidence="5">NE01/NJP1002.9</strain>
        <tissue evidence="5">Muscle</tissue>
    </source>
</reference>
<dbReference type="InterPro" id="IPR036770">
    <property type="entry name" value="Ankyrin_rpt-contain_sf"/>
</dbReference>
<dbReference type="GO" id="GO:0005829">
    <property type="term" value="C:cytosol"/>
    <property type="evidence" value="ECO:0007669"/>
    <property type="project" value="TreeGrafter"/>
</dbReference>
<dbReference type="PRINTS" id="PR01415">
    <property type="entry name" value="ANKYRIN"/>
</dbReference>
<protein>
    <submittedName>
        <fullName evidence="5">Uncharacterized protein</fullName>
    </submittedName>
</protein>
<evidence type="ECO:0000256" key="3">
    <source>
        <dbReference type="PROSITE-ProRule" id="PRU00023"/>
    </source>
</evidence>
<dbReference type="Proteomes" id="UP000250572">
    <property type="component" value="Unassembled WGS sequence"/>
</dbReference>